<feature type="transmembrane region" description="Helical" evidence="2">
    <location>
        <begin position="26"/>
        <end position="49"/>
    </location>
</feature>
<keyword evidence="2" id="KW-0472">Membrane</keyword>
<keyword evidence="2" id="KW-1133">Transmembrane helix</keyword>
<proteinExistence type="predicted"/>
<dbReference type="Proteomes" id="UP000317484">
    <property type="component" value="Unassembled WGS sequence"/>
</dbReference>
<sequence length="180" mass="18432">MSGYPPAGPPAPGHAPAPRRDRRWSVLVLAAVVVIAGAVAAVLVLTGAFSDEPDRPSPARATPAAPSPASPEEVTFHITDTLEPDVQVFEVLTVSRGGADVGTVEVSVVSPEAVLPVTAPPGATTYELHVETVLADDSQLTCVGQVTIDVRDGASYAIGWSRSGDQCIATLVDDGNGRDG</sequence>
<dbReference type="EMBL" id="FXTJ01000019">
    <property type="protein sequence ID" value="SMO99810.1"/>
    <property type="molecule type" value="Genomic_DNA"/>
</dbReference>
<dbReference type="AlphaFoldDB" id="A0A521FVT4"/>
<feature type="region of interest" description="Disordered" evidence="1">
    <location>
        <begin position="51"/>
        <end position="71"/>
    </location>
</feature>
<name>A0A521FVT4_9ACTN</name>
<accession>A0A521FVT4</accession>
<evidence type="ECO:0000256" key="1">
    <source>
        <dbReference type="SAM" id="MobiDB-lite"/>
    </source>
</evidence>
<keyword evidence="2" id="KW-0812">Transmembrane</keyword>
<keyword evidence="4" id="KW-1185">Reference proteome</keyword>
<evidence type="ECO:0000256" key="2">
    <source>
        <dbReference type="SAM" id="Phobius"/>
    </source>
</evidence>
<protein>
    <submittedName>
        <fullName evidence="3">Uncharacterized protein</fullName>
    </submittedName>
</protein>
<evidence type="ECO:0000313" key="3">
    <source>
        <dbReference type="EMBL" id="SMO99810.1"/>
    </source>
</evidence>
<organism evidence="3 4">
    <name type="scientific">Geodermatophilus aquaeductus</name>
    <dbReference type="NCBI Taxonomy" id="1564161"/>
    <lineage>
        <taxon>Bacteria</taxon>
        <taxon>Bacillati</taxon>
        <taxon>Actinomycetota</taxon>
        <taxon>Actinomycetes</taxon>
        <taxon>Geodermatophilales</taxon>
        <taxon>Geodermatophilaceae</taxon>
        <taxon>Geodermatophilus</taxon>
    </lineage>
</organism>
<reference evidence="3 4" key="1">
    <citation type="submission" date="2017-05" db="EMBL/GenBank/DDBJ databases">
        <authorList>
            <person name="Varghese N."/>
            <person name="Submissions S."/>
        </authorList>
    </citation>
    <scope>NUCLEOTIDE SEQUENCE [LARGE SCALE GENOMIC DNA]</scope>
    <source>
        <strain evidence="3 4">DSM 46834</strain>
    </source>
</reference>
<evidence type="ECO:0000313" key="4">
    <source>
        <dbReference type="Proteomes" id="UP000317484"/>
    </source>
</evidence>
<gene>
    <name evidence="3" type="ORF">SAMN06273567_11934</name>
</gene>